<accession>A0ACB9J4X0</accession>
<comment type="caution">
    <text evidence="1">The sequence shown here is derived from an EMBL/GenBank/DDBJ whole genome shotgun (WGS) entry which is preliminary data.</text>
</comment>
<gene>
    <name evidence="1" type="ORF">L1987_15005</name>
</gene>
<sequence>MAFTTIMLSWTVLPKSVVRFLCSSPSRFSRKDLFEFSTSLPQRGLWKSMSRPPHPAARASVKATETVCERSRDVLSSAPAKQQIHDFFYWLCELTWSCYQGKTANRLSDLSHCVGDVLKPLSQLEHVSGLFSIYRVVMKAMLKLLCE</sequence>
<evidence type="ECO:0000313" key="2">
    <source>
        <dbReference type="Proteomes" id="UP001056120"/>
    </source>
</evidence>
<keyword evidence="2" id="KW-1185">Reference proteome</keyword>
<reference evidence="2" key="1">
    <citation type="journal article" date="2022" name="Mol. Ecol. Resour.">
        <title>The genomes of chicory, endive, great burdock and yacon provide insights into Asteraceae palaeo-polyploidization history and plant inulin production.</title>
        <authorList>
            <person name="Fan W."/>
            <person name="Wang S."/>
            <person name="Wang H."/>
            <person name="Wang A."/>
            <person name="Jiang F."/>
            <person name="Liu H."/>
            <person name="Zhao H."/>
            <person name="Xu D."/>
            <person name="Zhang Y."/>
        </authorList>
    </citation>
    <scope>NUCLEOTIDE SEQUENCE [LARGE SCALE GENOMIC DNA]</scope>
    <source>
        <strain evidence="2">cv. Yunnan</strain>
    </source>
</reference>
<dbReference type="Proteomes" id="UP001056120">
    <property type="component" value="Linkage Group LG05"/>
</dbReference>
<name>A0ACB9J4X0_9ASTR</name>
<reference evidence="1 2" key="2">
    <citation type="journal article" date="2022" name="Mol. Ecol. Resour.">
        <title>The genomes of chicory, endive, great burdock and yacon provide insights into Asteraceae paleo-polyploidization history and plant inulin production.</title>
        <authorList>
            <person name="Fan W."/>
            <person name="Wang S."/>
            <person name="Wang H."/>
            <person name="Wang A."/>
            <person name="Jiang F."/>
            <person name="Liu H."/>
            <person name="Zhao H."/>
            <person name="Xu D."/>
            <person name="Zhang Y."/>
        </authorList>
    </citation>
    <scope>NUCLEOTIDE SEQUENCE [LARGE SCALE GENOMIC DNA]</scope>
    <source>
        <strain evidence="2">cv. Yunnan</strain>
        <tissue evidence="1">Leaves</tissue>
    </source>
</reference>
<evidence type="ECO:0000313" key="1">
    <source>
        <dbReference type="EMBL" id="KAI3815340.1"/>
    </source>
</evidence>
<organism evidence="1 2">
    <name type="scientific">Smallanthus sonchifolius</name>
    <dbReference type="NCBI Taxonomy" id="185202"/>
    <lineage>
        <taxon>Eukaryota</taxon>
        <taxon>Viridiplantae</taxon>
        <taxon>Streptophyta</taxon>
        <taxon>Embryophyta</taxon>
        <taxon>Tracheophyta</taxon>
        <taxon>Spermatophyta</taxon>
        <taxon>Magnoliopsida</taxon>
        <taxon>eudicotyledons</taxon>
        <taxon>Gunneridae</taxon>
        <taxon>Pentapetalae</taxon>
        <taxon>asterids</taxon>
        <taxon>campanulids</taxon>
        <taxon>Asterales</taxon>
        <taxon>Asteraceae</taxon>
        <taxon>Asteroideae</taxon>
        <taxon>Heliantheae alliance</taxon>
        <taxon>Millerieae</taxon>
        <taxon>Smallanthus</taxon>
    </lineage>
</organism>
<protein>
    <submittedName>
        <fullName evidence="1">Uncharacterized protein</fullName>
    </submittedName>
</protein>
<dbReference type="EMBL" id="CM042022">
    <property type="protein sequence ID" value="KAI3815340.1"/>
    <property type="molecule type" value="Genomic_DNA"/>
</dbReference>
<proteinExistence type="predicted"/>